<proteinExistence type="predicted"/>
<evidence type="ECO:0000256" key="1">
    <source>
        <dbReference type="SAM" id="MobiDB-lite"/>
    </source>
</evidence>
<dbReference type="InterPro" id="IPR027417">
    <property type="entry name" value="P-loop_NTPase"/>
</dbReference>
<organism evidence="3 4">
    <name type="scientific">Nocardioides guangzhouensis</name>
    <dbReference type="NCBI Taxonomy" id="2497878"/>
    <lineage>
        <taxon>Bacteria</taxon>
        <taxon>Bacillati</taxon>
        <taxon>Actinomycetota</taxon>
        <taxon>Actinomycetes</taxon>
        <taxon>Propionibacteriales</taxon>
        <taxon>Nocardioidaceae</taxon>
        <taxon>Nocardioides</taxon>
    </lineage>
</organism>
<dbReference type="PANTHER" id="PTHR47691:SF3">
    <property type="entry name" value="HTH-TYPE TRANSCRIPTIONAL REGULATOR RV0890C-RELATED"/>
    <property type="match status" value="1"/>
</dbReference>
<reference evidence="3 4" key="1">
    <citation type="submission" date="2019-01" db="EMBL/GenBank/DDBJ databases">
        <title>Nocardioides guangzhouensis sp. nov., an actinobacterium isolated from soil.</title>
        <authorList>
            <person name="Fu Y."/>
            <person name="Cai Y."/>
            <person name="Lin Z."/>
            <person name="Chen P."/>
        </authorList>
    </citation>
    <scope>NUCLEOTIDE SEQUENCE [LARGE SCALE GENOMIC DNA]</scope>
    <source>
        <strain evidence="3 4">130</strain>
    </source>
</reference>
<dbReference type="InterPro" id="IPR011990">
    <property type="entry name" value="TPR-like_helical_dom_sf"/>
</dbReference>
<dbReference type="InterPro" id="IPR005158">
    <property type="entry name" value="BTAD"/>
</dbReference>
<feature type="domain" description="Bacterial transcriptional activator" evidence="2">
    <location>
        <begin position="195"/>
        <end position="335"/>
    </location>
</feature>
<evidence type="ECO:0000313" key="4">
    <source>
        <dbReference type="Proteomes" id="UP000295198"/>
    </source>
</evidence>
<name>A0A4Q4Z7E2_9ACTN</name>
<evidence type="ECO:0000259" key="2">
    <source>
        <dbReference type="SMART" id="SM01043"/>
    </source>
</evidence>
<feature type="region of interest" description="Disordered" evidence="1">
    <location>
        <begin position="1"/>
        <end position="22"/>
    </location>
</feature>
<comment type="caution">
    <text evidence="3">The sequence shown here is derived from an EMBL/GenBank/DDBJ whole genome shotgun (WGS) entry which is preliminary data.</text>
</comment>
<dbReference type="GO" id="GO:0043531">
    <property type="term" value="F:ADP binding"/>
    <property type="evidence" value="ECO:0007669"/>
    <property type="project" value="InterPro"/>
</dbReference>
<dbReference type="InterPro" id="IPR058852">
    <property type="entry name" value="HTH_77"/>
</dbReference>
<keyword evidence="4" id="KW-1185">Reference proteome</keyword>
<dbReference type="Pfam" id="PF00931">
    <property type="entry name" value="NB-ARC"/>
    <property type="match status" value="1"/>
</dbReference>
<dbReference type="Proteomes" id="UP000295198">
    <property type="component" value="Unassembled WGS sequence"/>
</dbReference>
<dbReference type="OrthoDB" id="3755432at2"/>
<protein>
    <recommendedName>
        <fullName evidence="2">Bacterial transcriptional activator domain-containing protein</fullName>
    </recommendedName>
</protein>
<dbReference type="Pfam" id="PF25872">
    <property type="entry name" value="HTH_77"/>
    <property type="match status" value="1"/>
</dbReference>
<dbReference type="Gene3D" id="3.40.50.300">
    <property type="entry name" value="P-loop containing nucleotide triphosphate hydrolases"/>
    <property type="match status" value="1"/>
</dbReference>
<dbReference type="SUPFAM" id="SSF52540">
    <property type="entry name" value="P-loop containing nucleoside triphosphate hydrolases"/>
    <property type="match status" value="1"/>
</dbReference>
<dbReference type="Gene3D" id="1.25.40.10">
    <property type="entry name" value="Tetratricopeptide repeat domain"/>
    <property type="match status" value="2"/>
</dbReference>
<accession>A0A4Q4Z7E2</accession>
<evidence type="ECO:0000313" key="3">
    <source>
        <dbReference type="EMBL" id="RYP82976.1"/>
    </source>
</evidence>
<gene>
    <name evidence="3" type="ORF">EKO23_20390</name>
</gene>
<dbReference type="PRINTS" id="PR00364">
    <property type="entry name" value="DISEASERSIST"/>
</dbReference>
<dbReference type="PANTHER" id="PTHR47691">
    <property type="entry name" value="REGULATOR-RELATED"/>
    <property type="match status" value="1"/>
</dbReference>
<dbReference type="InterPro" id="IPR036388">
    <property type="entry name" value="WH-like_DNA-bd_sf"/>
</dbReference>
<sequence length="1029" mass="111165">MARYRSPINGMATSASSNGADLRDPVRQRTVCGPASNRGYDVDVEGLTQALGTAGGGLAPAGHDGARTLPRRRADWFVFRDMAGRLSISCAGGAMAVVVSVLGGFEVVVDGTPVPAASWRRRHAARLVKFLALAEGHRRHREQVLEALWPELPPDAAVRQLHKAAHYARGAIGVPGAVALSSDLVSLLPSADLTVDLEAFDVAAASAESAQRRLAGAHRGDEVLADEARRLAERAAALYPGDVLPEDPYETWADAARGSRRLQYLRLLRQADRWEDLVREDPTNEEAHVRVAHRLATRGDRAGALRQLDVLAEVLRDELGTVPGDTAATLRTTVLALPAADGAETTLLRGRPPSPVPEMSSPILGRVAELQQVSALLDQSRILTIVGPGGVGKTTLAIEAAHRRSAARAAEACFVDLAKASRADEVPGLVATELGMQLAGSDPLQMLREAMRGRRMVLVLDNFEHVIEAAALVPEIAARSRELEIVCTSRARLRVTNEQVLEVQPFAVPGDAGGGFDNDAVALFAHHASASDPHFALEPHRREVAEICRLVDGLPLAIKLAAGHVRTLPPPLLRQRLRQSLRSSFGGPREAPERQRTIPATIDWSLHLLGAPERELFRRMGVFAGAARLGAIEEVCMQPGQDVLAPLSQLVDQSLIRRVDAHDLEPRFSMLELMRERACEQLQASPEHDDIKRRHARHVAGWLERIEEDRWTTLASTWISMVVSELSEVRAAHAWARHSGDLVLAARICGSLGTFWHREGHHAEARRWVDASLEHLDELDSELAARNLMSAAFLSWNLDPVRARSFWEGAVSRFRASGNDRYLSYCLGLTAGTYIGAEQSYETAVGMCSEAIALGRRVGGGPLVAQSLNVLGELARVHGDDDLACTAYTEGRDLALAAGDLAHVSVFLANLAYIADHRGQYEQSLQLGREALLTCWGLGRRMMAAWTVSEIAGPLTGLGRPELAARLVGAGTSALDILGQTRHLGDLGEHERVVAALRASLGEDAYGRFAAEGGRLTLEEAVHLALSAT</sequence>
<dbReference type="EMBL" id="SDKM01000039">
    <property type="protein sequence ID" value="RYP82976.1"/>
    <property type="molecule type" value="Genomic_DNA"/>
</dbReference>
<dbReference type="AlphaFoldDB" id="A0A4Q4Z7E2"/>
<dbReference type="Pfam" id="PF03704">
    <property type="entry name" value="BTAD"/>
    <property type="match status" value="1"/>
</dbReference>
<dbReference type="SUPFAM" id="SSF48452">
    <property type="entry name" value="TPR-like"/>
    <property type="match status" value="2"/>
</dbReference>
<dbReference type="InterPro" id="IPR002182">
    <property type="entry name" value="NB-ARC"/>
</dbReference>
<dbReference type="SMART" id="SM01043">
    <property type="entry name" value="BTAD"/>
    <property type="match status" value="1"/>
</dbReference>
<dbReference type="Gene3D" id="1.10.10.10">
    <property type="entry name" value="Winged helix-like DNA-binding domain superfamily/Winged helix DNA-binding domain"/>
    <property type="match status" value="1"/>
</dbReference>